<name>A0A5A7PA18_STRAF</name>
<protein>
    <submittedName>
        <fullName evidence="1">PhosphatidylinositolN-acetylglucosaminyltransferase subunit P</fullName>
    </submittedName>
</protein>
<dbReference type="EMBL" id="BKCP01003780">
    <property type="protein sequence ID" value="GER29386.1"/>
    <property type="molecule type" value="Genomic_DNA"/>
</dbReference>
<accession>A0A5A7PA18</accession>
<dbReference type="GO" id="GO:0016757">
    <property type="term" value="F:glycosyltransferase activity"/>
    <property type="evidence" value="ECO:0007669"/>
    <property type="project" value="UniProtKB-KW"/>
</dbReference>
<gene>
    <name evidence="1" type="ORF">STAS_05247</name>
</gene>
<keyword evidence="2" id="KW-1185">Reference proteome</keyword>
<reference evidence="2" key="1">
    <citation type="journal article" date="2019" name="Curr. Biol.">
        <title>Genome Sequence of Striga asiatica Provides Insight into the Evolution of Plant Parasitism.</title>
        <authorList>
            <person name="Yoshida S."/>
            <person name="Kim S."/>
            <person name="Wafula E.K."/>
            <person name="Tanskanen J."/>
            <person name="Kim Y.M."/>
            <person name="Honaas L."/>
            <person name="Yang Z."/>
            <person name="Spallek T."/>
            <person name="Conn C.E."/>
            <person name="Ichihashi Y."/>
            <person name="Cheong K."/>
            <person name="Cui S."/>
            <person name="Der J.P."/>
            <person name="Gundlach H."/>
            <person name="Jiao Y."/>
            <person name="Hori C."/>
            <person name="Ishida J.K."/>
            <person name="Kasahara H."/>
            <person name="Kiba T."/>
            <person name="Kim M.S."/>
            <person name="Koo N."/>
            <person name="Laohavisit A."/>
            <person name="Lee Y.H."/>
            <person name="Lumba S."/>
            <person name="McCourt P."/>
            <person name="Mortimer J.C."/>
            <person name="Mutuku J.M."/>
            <person name="Nomura T."/>
            <person name="Sasaki-Sekimoto Y."/>
            <person name="Seto Y."/>
            <person name="Wang Y."/>
            <person name="Wakatake T."/>
            <person name="Sakakibara H."/>
            <person name="Demura T."/>
            <person name="Yamaguchi S."/>
            <person name="Yoneyama K."/>
            <person name="Manabe R.I."/>
            <person name="Nelson D.C."/>
            <person name="Schulman A.H."/>
            <person name="Timko M.P."/>
            <person name="dePamphilis C.W."/>
            <person name="Choi D."/>
            <person name="Shirasu K."/>
        </authorList>
    </citation>
    <scope>NUCLEOTIDE SEQUENCE [LARGE SCALE GENOMIC DNA]</scope>
    <source>
        <strain evidence="2">cv. UVA1</strain>
    </source>
</reference>
<comment type="caution">
    <text evidence="1">The sequence shown here is derived from an EMBL/GenBank/DDBJ whole genome shotgun (WGS) entry which is preliminary data.</text>
</comment>
<evidence type="ECO:0000313" key="1">
    <source>
        <dbReference type="EMBL" id="GER29386.1"/>
    </source>
</evidence>
<keyword evidence="1" id="KW-0328">Glycosyltransferase</keyword>
<organism evidence="1 2">
    <name type="scientific">Striga asiatica</name>
    <name type="common">Asiatic witchweed</name>
    <name type="synonym">Buchnera asiatica</name>
    <dbReference type="NCBI Taxonomy" id="4170"/>
    <lineage>
        <taxon>Eukaryota</taxon>
        <taxon>Viridiplantae</taxon>
        <taxon>Streptophyta</taxon>
        <taxon>Embryophyta</taxon>
        <taxon>Tracheophyta</taxon>
        <taxon>Spermatophyta</taxon>
        <taxon>Magnoliopsida</taxon>
        <taxon>eudicotyledons</taxon>
        <taxon>Gunneridae</taxon>
        <taxon>Pentapetalae</taxon>
        <taxon>asterids</taxon>
        <taxon>lamiids</taxon>
        <taxon>Lamiales</taxon>
        <taxon>Orobanchaceae</taxon>
        <taxon>Buchnereae</taxon>
        <taxon>Striga</taxon>
    </lineage>
</organism>
<proteinExistence type="predicted"/>
<sequence>MTGLGARNFRKKLTYMRMRFRKRSVGICGLKKKEKTQDISKSQSNKEVSFHFRFFRPSAGSRRQRLAFGHPSAIADILTLRLSHEVSTSISAGSKTTDSGKEVVPTAFPETHALNFDIALTSGAASVCVPDFSSFAPRLVLSSKFRLAPTGALAGVPFPADESTSCLPSLKVLGVAMEIEITDKLQQFVLSEKEVEGITLSEDGIRLSLQECQISLIRKIFGEKWENYIGLTTTLRNIWALKTKVYIQSTSIGGPKAKGVHLEDQILTDKIHLATRDPSFAKSSKKEL</sequence>
<keyword evidence="1" id="KW-0808">Transferase</keyword>
<dbReference type="AlphaFoldDB" id="A0A5A7PA18"/>
<evidence type="ECO:0000313" key="2">
    <source>
        <dbReference type="Proteomes" id="UP000325081"/>
    </source>
</evidence>
<dbReference type="Proteomes" id="UP000325081">
    <property type="component" value="Unassembled WGS sequence"/>
</dbReference>